<accession>A0AAW0DZ61</accession>
<dbReference type="Proteomes" id="UP001383192">
    <property type="component" value="Unassembled WGS sequence"/>
</dbReference>
<reference evidence="2 3" key="1">
    <citation type="submission" date="2024-01" db="EMBL/GenBank/DDBJ databases">
        <title>A draft genome for a cacao thread blight-causing isolate of Paramarasmius palmivorus.</title>
        <authorList>
            <person name="Baruah I.K."/>
            <person name="Bukari Y."/>
            <person name="Amoako-Attah I."/>
            <person name="Meinhardt L.W."/>
            <person name="Bailey B.A."/>
            <person name="Cohen S.P."/>
        </authorList>
    </citation>
    <scope>NUCLEOTIDE SEQUENCE [LARGE SCALE GENOMIC DNA]</scope>
    <source>
        <strain evidence="2 3">GH-12</strain>
    </source>
</reference>
<organism evidence="2 3">
    <name type="scientific">Paramarasmius palmivorus</name>
    <dbReference type="NCBI Taxonomy" id="297713"/>
    <lineage>
        <taxon>Eukaryota</taxon>
        <taxon>Fungi</taxon>
        <taxon>Dikarya</taxon>
        <taxon>Basidiomycota</taxon>
        <taxon>Agaricomycotina</taxon>
        <taxon>Agaricomycetes</taxon>
        <taxon>Agaricomycetidae</taxon>
        <taxon>Agaricales</taxon>
        <taxon>Marasmiineae</taxon>
        <taxon>Marasmiaceae</taxon>
        <taxon>Paramarasmius</taxon>
    </lineage>
</organism>
<dbReference type="AlphaFoldDB" id="A0AAW0DZ61"/>
<name>A0AAW0DZ61_9AGAR</name>
<evidence type="ECO:0000256" key="1">
    <source>
        <dbReference type="SAM" id="MobiDB-lite"/>
    </source>
</evidence>
<evidence type="ECO:0000313" key="2">
    <source>
        <dbReference type="EMBL" id="KAK7056693.1"/>
    </source>
</evidence>
<feature type="compositionally biased region" description="Polar residues" evidence="1">
    <location>
        <begin position="52"/>
        <end position="63"/>
    </location>
</feature>
<proteinExistence type="predicted"/>
<dbReference type="EMBL" id="JAYKXP010000006">
    <property type="protein sequence ID" value="KAK7056693.1"/>
    <property type="molecule type" value="Genomic_DNA"/>
</dbReference>
<evidence type="ECO:0000313" key="3">
    <source>
        <dbReference type="Proteomes" id="UP001383192"/>
    </source>
</evidence>
<sequence length="149" mass="16375">MKRPHDEEDANDQSKRHRREAISLGSKRPIEGGSPQAGSKRPRQVLKPVPNNARSIEVGSSGTNRRTTISQYFTAAPQVERKGATVGLAKNNAKTIPSTLGTMERPIELDFDDDAIPPKPTPSKFKAIVCPHHDYYSVDTSMSVIIAKQ</sequence>
<protein>
    <submittedName>
        <fullName evidence="2">Uncharacterized protein</fullName>
    </submittedName>
</protein>
<gene>
    <name evidence="2" type="ORF">VNI00_002410</name>
</gene>
<comment type="caution">
    <text evidence="2">The sequence shown here is derived from an EMBL/GenBank/DDBJ whole genome shotgun (WGS) entry which is preliminary data.</text>
</comment>
<keyword evidence="3" id="KW-1185">Reference proteome</keyword>
<feature type="region of interest" description="Disordered" evidence="1">
    <location>
        <begin position="1"/>
        <end position="63"/>
    </location>
</feature>